<dbReference type="AlphaFoldDB" id="A0A833PD77"/>
<gene>
    <name evidence="1" type="ORF">GAK29_03586</name>
</gene>
<dbReference type="Proteomes" id="UP000490535">
    <property type="component" value="Unassembled WGS sequence"/>
</dbReference>
<comment type="caution">
    <text evidence="1">The sequence shown here is derived from an EMBL/GenBank/DDBJ whole genome shotgun (WGS) entry which is preliminary data.</text>
</comment>
<name>A0A833PD77_ACIBZ</name>
<protein>
    <submittedName>
        <fullName evidence="1">Uncharacterized protein</fullName>
    </submittedName>
</protein>
<dbReference type="EMBL" id="WNDP01000119">
    <property type="protein sequence ID" value="KAF1020619.1"/>
    <property type="molecule type" value="Genomic_DNA"/>
</dbReference>
<reference evidence="2" key="1">
    <citation type="journal article" date="2020" name="MBio">
        <title>Horizontal gene transfer to a defensive symbiont with a reduced genome amongst a multipartite beetle microbiome.</title>
        <authorList>
            <person name="Waterworth S.C."/>
            <person name="Florez L.V."/>
            <person name="Rees E.R."/>
            <person name="Hertweck C."/>
            <person name="Kaltenpoth M."/>
            <person name="Kwan J.C."/>
        </authorList>
    </citation>
    <scope>NUCLEOTIDE SEQUENCE [LARGE SCALE GENOMIC DNA]</scope>
</reference>
<proteinExistence type="predicted"/>
<sequence length="225" mass="26306">MVQQLNNEDDILDQKDEHNESIILYLKSFYDDNSPLLNSFFRLFQILGINDEQFIHETLLNIDKESSLYINSAEKVSKDNSNLININNHSKIKFDSCFYKDISDAYTNFCACYYYLNEAPHITVGDLEFLTESVDRIQSTLGRVFIQVMDNDSFIENFFKNDIHSLGGESRAKKYSGFKKEIFKEWKSGSFYSYAECARSFSEKHKLSTKTIESWLSKEFSKPQK</sequence>
<accession>A0A833PD77</accession>
<evidence type="ECO:0000313" key="2">
    <source>
        <dbReference type="Proteomes" id="UP000490535"/>
    </source>
</evidence>
<organism evidence="1 2">
    <name type="scientific">Acinetobacter bereziniae</name>
    <name type="common">Acinetobacter genomosp. 10</name>
    <dbReference type="NCBI Taxonomy" id="106648"/>
    <lineage>
        <taxon>Bacteria</taxon>
        <taxon>Pseudomonadati</taxon>
        <taxon>Pseudomonadota</taxon>
        <taxon>Gammaproteobacteria</taxon>
        <taxon>Moraxellales</taxon>
        <taxon>Moraxellaceae</taxon>
        <taxon>Acinetobacter</taxon>
    </lineage>
</organism>
<evidence type="ECO:0000313" key="1">
    <source>
        <dbReference type="EMBL" id="KAF1020619.1"/>
    </source>
</evidence>